<dbReference type="PROSITE" id="PS51716">
    <property type="entry name" value="G_IRG"/>
    <property type="match status" value="1"/>
</dbReference>
<comment type="similarity">
    <text evidence="1">Belongs to the TRAFAC class dynamin-like GTPase superfamily. IRG family.</text>
</comment>
<dbReference type="PANTHER" id="PTHR32341:SF17">
    <property type="entry name" value="IRG-TYPE G DOMAIN-CONTAINING PROTEIN"/>
    <property type="match status" value="1"/>
</dbReference>
<feature type="compositionally biased region" description="Basic and acidic residues" evidence="5">
    <location>
        <begin position="1"/>
        <end position="13"/>
    </location>
</feature>
<accession>A0ABM1JPQ7</accession>
<keyword evidence="7" id="KW-1185">Reference proteome</keyword>
<dbReference type="InterPro" id="IPR027417">
    <property type="entry name" value="P-loop_NTPase"/>
</dbReference>
<name>A0ABM1JPQ7_GEKJA</name>
<keyword evidence="2" id="KW-0547">Nucleotide-binding</keyword>
<evidence type="ECO:0000313" key="8">
    <source>
        <dbReference type="RefSeq" id="XP_015263444.1"/>
    </source>
</evidence>
<dbReference type="InterPro" id="IPR007743">
    <property type="entry name" value="Immunity-related_GTPase-like"/>
</dbReference>
<gene>
    <name evidence="8" type="primary">LOC107107660</name>
</gene>
<dbReference type="Gene3D" id="3.40.50.300">
    <property type="entry name" value="P-loop containing nucleotide triphosphate hydrolases"/>
    <property type="match status" value="1"/>
</dbReference>
<dbReference type="SUPFAM" id="SSF52540">
    <property type="entry name" value="P-loop containing nucleoside triphosphate hydrolases"/>
    <property type="match status" value="1"/>
</dbReference>
<keyword evidence="3" id="KW-0378">Hydrolase</keyword>
<evidence type="ECO:0000256" key="1">
    <source>
        <dbReference type="ARBA" id="ARBA00005429"/>
    </source>
</evidence>
<protein>
    <submittedName>
        <fullName evidence="8">Interferon-inducible GTPase 5-like</fullName>
    </submittedName>
</protein>
<evidence type="ECO:0000256" key="4">
    <source>
        <dbReference type="ARBA" id="ARBA00023134"/>
    </source>
</evidence>
<organism evidence="7 8">
    <name type="scientific">Gekko japonicus</name>
    <name type="common">Schlegel's Japanese gecko</name>
    <dbReference type="NCBI Taxonomy" id="146911"/>
    <lineage>
        <taxon>Eukaryota</taxon>
        <taxon>Metazoa</taxon>
        <taxon>Chordata</taxon>
        <taxon>Craniata</taxon>
        <taxon>Vertebrata</taxon>
        <taxon>Euteleostomi</taxon>
        <taxon>Lepidosauria</taxon>
        <taxon>Squamata</taxon>
        <taxon>Bifurcata</taxon>
        <taxon>Gekkota</taxon>
        <taxon>Gekkonidae</taxon>
        <taxon>Gekkoninae</taxon>
        <taxon>Gekko</taxon>
    </lineage>
</organism>
<dbReference type="InterPro" id="IPR051515">
    <property type="entry name" value="IRG"/>
</dbReference>
<dbReference type="Proteomes" id="UP000694871">
    <property type="component" value="Unplaced"/>
</dbReference>
<reference evidence="8" key="1">
    <citation type="submission" date="2025-08" db="UniProtKB">
        <authorList>
            <consortium name="RefSeq"/>
        </authorList>
    </citation>
    <scope>IDENTIFICATION</scope>
</reference>
<evidence type="ECO:0000256" key="2">
    <source>
        <dbReference type="ARBA" id="ARBA00022741"/>
    </source>
</evidence>
<dbReference type="GeneID" id="107107660"/>
<evidence type="ECO:0000259" key="6">
    <source>
        <dbReference type="PROSITE" id="PS51716"/>
    </source>
</evidence>
<proteinExistence type="inferred from homology"/>
<evidence type="ECO:0000313" key="7">
    <source>
        <dbReference type="Proteomes" id="UP000694871"/>
    </source>
</evidence>
<feature type="region of interest" description="Disordered" evidence="5">
    <location>
        <begin position="1"/>
        <end position="24"/>
    </location>
</feature>
<keyword evidence="4" id="KW-0342">GTP-binding</keyword>
<feature type="non-terminal residue" evidence="8">
    <location>
        <position position="1"/>
    </location>
</feature>
<dbReference type="InterPro" id="IPR030385">
    <property type="entry name" value="G_IRG_dom"/>
</dbReference>
<dbReference type="Pfam" id="PF05049">
    <property type="entry name" value="IIGP"/>
    <property type="match status" value="1"/>
</dbReference>
<sequence length="447" mass="49795">FNSEKQKGLERVSESQVGEIHPVKHPGGPPILHFLKAALGYKRSTEPPRRAAMAGANSKQSIEKGLEGMKAALRQVNLEEVLANAEKELKLLKNTRLDIAFTGVSGAGKSSLVNAFRNIPDYEEGAAKIGVKQTTMLAERYPHPKFPELTLWDLPGIGTREFKPREYLEKVNFSRYDFFIIVASERFTVNDAMLASEIQKMKKRFYFVRTKVDQAMDAERRKPNFSETQTLEEIRKYCLSNLREEGAVDPRVFLISSWHLNMFDFPLLQKTLAGDLNDLKRPLLIMAMPAFSREHLEEKRAAMEAVIWKKAVVSCGVGAIPIPGLSLIFDIALLVSTMKEFCRNFGLDEESLCNLAKRVGKPVGVLKSAIKKTPMANQINPEFVKSLTTKSLLCGSAMVLEEVADFVPVLGSLVGGVNSFATTYYMLQGFLQDAVEDAESVLAKVAE</sequence>
<dbReference type="RefSeq" id="XP_015263444.1">
    <property type="nucleotide sequence ID" value="XM_015407958.1"/>
</dbReference>
<evidence type="ECO:0000256" key="5">
    <source>
        <dbReference type="SAM" id="MobiDB-lite"/>
    </source>
</evidence>
<evidence type="ECO:0000256" key="3">
    <source>
        <dbReference type="ARBA" id="ARBA00022801"/>
    </source>
</evidence>
<dbReference type="PANTHER" id="PTHR32341">
    <property type="entry name" value="INTERFERON-INDUCIBLE GTPASE"/>
    <property type="match status" value="1"/>
</dbReference>
<feature type="domain" description="IRG-type G" evidence="6">
    <location>
        <begin position="95"/>
        <end position="275"/>
    </location>
</feature>